<organism evidence="2 3">
    <name type="scientific">Plenodomus tracheiphilus IPT5</name>
    <dbReference type="NCBI Taxonomy" id="1408161"/>
    <lineage>
        <taxon>Eukaryota</taxon>
        <taxon>Fungi</taxon>
        <taxon>Dikarya</taxon>
        <taxon>Ascomycota</taxon>
        <taxon>Pezizomycotina</taxon>
        <taxon>Dothideomycetes</taxon>
        <taxon>Pleosporomycetidae</taxon>
        <taxon>Pleosporales</taxon>
        <taxon>Pleosporineae</taxon>
        <taxon>Leptosphaeriaceae</taxon>
        <taxon>Plenodomus</taxon>
    </lineage>
</organism>
<dbReference type="Pfam" id="PF11927">
    <property type="entry name" value="HODM_asu-like"/>
    <property type="match status" value="1"/>
</dbReference>
<gene>
    <name evidence="2" type="ORF">T440DRAFT_24353</name>
</gene>
<keyword evidence="1" id="KW-0812">Transmembrane</keyword>
<keyword evidence="3" id="KW-1185">Reference proteome</keyword>
<dbReference type="AlphaFoldDB" id="A0A6A7BFK0"/>
<name>A0A6A7BFK0_9PLEO</name>
<proteinExistence type="predicted"/>
<keyword evidence="1" id="KW-0472">Membrane</keyword>
<protein>
    <recommendedName>
        <fullName evidence="4">HRQ family protein 2</fullName>
    </recommendedName>
</protein>
<keyword evidence="1" id="KW-1133">Transmembrane helix</keyword>
<reference evidence="2" key="1">
    <citation type="submission" date="2020-01" db="EMBL/GenBank/DDBJ databases">
        <authorList>
            <consortium name="DOE Joint Genome Institute"/>
            <person name="Haridas S."/>
            <person name="Albert R."/>
            <person name="Binder M."/>
            <person name="Bloem J."/>
            <person name="Labutti K."/>
            <person name="Salamov A."/>
            <person name="Andreopoulos B."/>
            <person name="Baker S.E."/>
            <person name="Barry K."/>
            <person name="Bills G."/>
            <person name="Bluhm B.H."/>
            <person name="Cannon C."/>
            <person name="Castanera R."/>
            <person name="Culley D.E."/>
            <person name="Daum C."/>
            <person name="Ezra D."/>
            <person name="Gonzalez J.B."/>
            <person name="Henrissat B."/>
            <person name="Kuo A."/>
            <person name="Liang C."/>
            <person name="Lipzen A."/>
            <person name="Lutzoni F."/>
            <person name="Magnuson J."/>
            <person name="Mondo S."/>
            <person name="Nolan M."/>
            <person name="Ohm R."/>
            <person name="Pangilinan J."/>
            <person name="Park H.-J."/>
            <person name="Ramirez L."/>
            <person name="Alfaro M."/>
            <person name="Sun H."/>
            <person name="Tritt A."/>
            <person name="Yoshinaga Y."/>
            <person name="Zwiers L.-H."/>
            <person name="Turgeon B.G."/>
            <person name="Goodwin S.B."/>
            <person name="Spatafora J.W."/>
            <person name="Crous P.W."/>
            <person name="Grigoriev I.V."/>
        </authorList>
    </citation>
    <scope>NUCLEOTIDE SEQUENCE</scope>
    <source>
        <strain evidence="2">IPT5</strain>
    </source>
</reference>
<evidence type="ECO:0000313" key="3">
    <source>
        <dbReference type="Proteomes" id="UP000799423"/>
    </source>
</evidence>
<evidence type="ECO:0000313" key="2">
    <source>
        <dbReference type="EMBL" id="KAF2852978.1"/>
    </source>
</evidence>
<dbReference type="Proteomes" id="UP000799423">
    <property type="component" value="Unassembled WGS sequence"/>
</dbReference>
<dbReference type="InterPro" id="IPR021848">
    <property type="entry name" value="HODM_asu-like"/>
</dbReference>
<dbReference type="OrthoDB" id="5043642at2759"/>
<accession>A0A6A7BFK0</accession>
<evidence type="ECO:0008006" key="4">
    <source>
        <dbReference type="Google" id="ProtNLM"/>
    </source>
</evidence>
<evidence type="ECO:0000256" key="1">
    <source>
        <dbReference type="SAM" id="Phobius"/>
    </source>
</evidence>
<dbReference type="EMBL" id="MU006297">
    <property type="protein sequence ID" value="KAF2852978.1"/>
    <property type="molecule type" value="Genomic_DNA"/>
</dbReference>
<feature type="transmembrane region" description="Helical" evidence="1">
    <location>
        <begin position="12"/>
        <end position="28"/>
    </location>
</feature>
<sequence length="397" mass="44822">MNKLGSFGSAPIWAGSLVLVVVFLLYRLEWIQKMFKTKSVAPASAQGPSEKSESQFSIESYYAITPLPNFDITTEEPLKLRPFKPKYHMTMAIENLPFSHLLPFDNTYLPRLTLRSHLLRTHPHETHACNPRAIPSVLELYTYLTHTYLPTRYPTLFTLHAPTHLQNTLTNQSLPLTLPPTHANAILALKTLCTNIDSEFLMLLPSPHPPDNGNYKLDAYINTFPSGFSTRAKLNMLLSDIHGPVPHYREKLERSMDRFFKGLGVGRCVRRANWSVSVGGELFCLEGNHLSVEEEERRKNGHVWVVEEEEEDVDLGKTVLRCERQTLHRLPGSGALVFAFKTYIYPIKELRDEGSGEILAEAIDGLAQGSVPGIAVYKKQVVWGEKVKAFLRGEIDA</sequence>